<keyword evidence="2" id="KW-1185">Reference proteome</keyword>
<organism evidence="1 2">
    <name type="scientific">Dovyalis caffra</name>
    <dbReference type="NCBI Taxonomy" id="77055"/>
    <lineage>
        <taxon>Eukaryota</taxon>
        <taxon>Viridiplantae</taxon>
        <taxon>Streptophyta</taxon>
        <taxon>Embryophyta</taxon>
        <taxon>Tracheophyta</taxon>
        <taxon>Spermatophyta</taxon>
        <taxon>Magnoliopsida</taxon>
        <taxon>eudicotyledons</taxon>
        <taxon>Gunneridae</taxon>
        <taxon>Pentapetalae</taxon>
        <taxon>rosids</taxon>
        <taxon>fabids</taxon>
        <taxon>Malpighiales</taxon>
        <taxon>Salicaceae</taxon>
        <taxon>Flacourtieae</taxon>
        <taxon>Dovyalis</taxon>
    </lineage>
</organism>
<protein>
    <submittedName>
        <fullName evidence="1">Uncharacterized protein</fullName>
    </submittedName>
</protein>
<dbReference type="Proteomes" id="UP001314170">
    <property type="component" value="Unassembled WGS sequence"/>
</dbReference>
<comment type="caution">
    <text evidence="1">The sequence shown here is derived from an EMBL/GenBank/DDBJ whole genome shotgun (WGS) entry which is preliminary data.</text>
</comment>
<evidence type="ECO:0000313" key="1">
    <source>
        <dbReference type="EMBL" id="CAK7356510.1"/>
    </source>
</evidence>
<sequence length="129" mass="15066">MDGTYSQQLEEMCSTISLDDEEEGLEYTEEEAKTISVDIRLCMVERFLTDKFINVHAMKNTLEALWRLVRGIRDGKYLQLEPRSSEMMGLSRRKRNTNLILTKKVNGKAYLIDDQDVDAKASRLKRMVW</sequence>
<evidence type="ECO:0000313" key="2">
    <source>
        <dbReference type="Proteomes" id="UP001314170"/>
    </source>
</evidence>
<name>A0AAV1SR57_9ROSI</name>
<reference evidence="1 2" key="1">
    <citation type="submission" date="2024-01" db="EMBL/GenBank/DDBJ databases">
        <authorList>
            <person name="Waweru B."/>
        </authorList>
    </citation>
    <scope>NUCLEOTIDE SEQUENCE [LARGE SCALE GENOMIC DNA]</scope>
</reference>
<dbReference type="EMBL" id="CAWUPB010001197">
    <property type="protein sequence ID" value="CAK7356510.1"/>
    <property type="molecule type" value="Genomic_DNA"/>
</dbReference>
<accession>A0AAV1SR57</accession>
<proteinExistence type="predicted"/>
<dbReference type="AlphaFoldDB" id="A0AAV1SR57"/>
<gene>
    <name evidence="1" type="ORF">DCAF_LOCUS26783</name>
</gene>